<feature type="compositionally biased region" description="Basic and acidic residues" evidence="1">
    <location>
        <begin position="78"/>
        <end position="91"/>
    </location>
</feature>
<name>A0A5C3NGG4_9AGAM</name>
<feature type="compositionally biased region" description="Low complexity" evidence="1">
    <location>
        <begin position="427"/>
        <end position="440"/>
    </location>
</feature>
<feature type="compositionally biased region" description="Low complexity" evidence="1">
    <location>
        <begin position="796"/>
        <end position="805"/>
    </location>
</feature>
<feature type="compositionally biased region" description="Low complexity" evidence="1">
    <location>
        <begin position="709"/>
        <end position="720"/>
    </location>
</feature>
<feature type="compositionally biased region" description="Low complexity" evidence="1">
    <location>
        <begin position="759"/>
        <end position="772"/>
    </location>
</feature>
<organism evidence="2 3">
    <name type="scientific">Heliocybe sulcata</name>
    <dbReference type="NCBI Taxonomy" id="5364"/>
    <lineage>
        <taxon>Eukaryota</taxon>
        <taxon>Fungi</taxon>
        <taxon>Dikarya</taxon>
        <taxon>Basidiomycota</taxon>
        <taxon>Agaricomycotina</taxon>
        <taxon>Agaricomycetes</taxon>
        <taxon>Gloeophyllales</taxon>
        <taxon>Gloeophyllaceae</taxon>
        <taxon>Heliocybe</taxon>
    </lineage>
</organism>
<reference evidence="2 3" key="1">
    <citation type="journal article" date="2019" name="Nat. Ecol. Evol.">
        <title>Megaphylogeny resolves global patterns of mushroom evolution.</title>
        <authorList>
            <person name="Varga T."/>
            <person name="Krizsan K."/>
            <person name="Foldi C."/>
            <person name="Dima B."/>
            <person name="Sanchez-Garcia M."/>
            <person name="Sanchez-Ramirez S."/>
            <person name="Szollosi G.J."/>
            <person name="Szarkandi J.G."/>
            <person name="Papp V."/>
            <person name="Albert L."/>
            <person name="Andreopoulos W."/>
            <person name="Angelini C."/>
            <person name="Antonin V."/>
            <person name="Barry K.W."/>
            <person name="Bougher N.L."/>
            <person name="Buchanan P."/>
            <person name="Buyck B."/>
            <person name="Bense V."/>
            <person name="Catcheside P."/>
            <person name="Chovatia M."/>
            <person name="Cooper J."/>
            <person name="Damon W."/>
            <person name="Desjardin D."/>
            <person name="Finy P."/>
            <person name="Geml J."/>
            <person name="Haridas S."/>
            <person name="Hughes K."/>
            <person name="Justo A."/>
            <person name="Karasinski D."/>
            <person name="Kautmanova I."/>
            <person name="Kiss B."/>
            <person name="Kocsube S."/>
            <person name="Kotiranta H."/>
            <person name="LaButti K.M."/>
            <person name="Lechner B.E."/>
            <person name="Liimatainen K."/>
            <person name="Lipzen A."/>
            <person name="Lukacs Z."/>
            <person name="Mihaltcheva S."/>
            <person name="Morgado L.N."/>
            <person name="Niskanen T."/>
            <person name="Noordeloos M.E."/>
            <person name="Ohm R.A."/>
            <person name="Ortiz-Santana B."/>
            <person name="Ovrebo C."/>
            <person name="Racz N."/>
            <person name="Riley R."/>
            <person name="Savchenko A."/>
            <person name="Shiryaev A."/>
            <person name="Soop K."/>
            <person name="Spirin V."/>
            <person name="Szebenyi C."/>
            <person name="Tomsovsky M."/>
            <person name="Tulloss R.E."/>
            <person name="Uehling J."/>
            <person name="Grigoriev I.V."/>
            <person name="Vagvolgyi C."/>
            <person name="Papp T."/>
            <person name="Martin F.M."/>
            <person name="Miettinen O."/>
            <person name="Hibbett D.S."/>
            <person name="Nagy L.G."/>
        </authorList>
    </citation>
    <scope>NUCLEOTIDE SEQUENCE [LARGE SCALE GENOMIC DNA]</scope>
    <source>
        <strain evidence="2 3">OMC1185</strain>
    </source>
</reference>
<feature type="compositionally biased region" description="Polar residues" evidence="1">
    <location>
        <begin position="661"/>
        <end position="675"/>
    </location>
</feature>
<feature type="compositionally biased region" description="Low complexity" evidence="1">
    <location>
        <begin position="492"/>
        <end position="504"/>
    </location>
</feature>
<sequence length="1135" mass="119478">MGLFSKKNKHQEPASESMGVTSVSSRSDAESEYILPTSNVPASNNGHNVYNGPTGASSSKLKLPGFRRKGHHGSHAVVSEKKAGAAARDAKSAAFPSAASEADLDLLKVSLPDKKSLFASPAYGDPQGARSTRSLPTPNERGHSHQGSHDSTRTDMGKNLSKSPDPPGSKADKRPGLFSWAARERTKSKPTRPPSPPVESFNLKSFRHVRPSESPIASPRPVSPSPSIPFTPTPPPPRPRGNSVASESSQRISVAAFREAQARRSAAPSPVPSLRPPSTLDIPRQMSTTPSGSPRVSGAQPTGPRTPARTTPGKVSAPPPPAIPTNSSSDEESEEEEESESGAEDTVRPGRHRTITQKSRSELGHRSPRSSSTNRMQKPSFGSKSEAGHGQPPQLRNAPSGQSIGGSPGPGSRTRASVSTSAMTPNAAAQRASQVAAEGAISSPSGSHLSAHQRQPARTTDTSDSESSHTEDETDEDNAPLARLVPPKRPGTSMSTSSNGSATSRTRKPSQPPLIDVSALGLAPPPPHKADEVRAANSGTPPPSAFSPTNLTERLANLTKGIAGRSTDNVATVERDPLSASAAAMMQPRPRRNTSSVDIGDVPELFAFSPILANPESTIVSPPPKTVTSSPEPMSPATSPAEQAEAKRIVPTPVKQREHTPSFSVTSRPRSTHTVSEPVIMMEPPTPNPALRSNPWYPAVGSGPAPRMSTSSSGSSSQPSTVRPATLVSLIPPGSGFGNTPMPRKPFAEHSNGSRGLRGNSPASSTGDSSSGRAPYTPRDGSDYGNERSWDNMSVSNASSTANTAPRRGHRKSSSVTFEDDVIKLKDQERERGRSGAVPKERVELSPKQAEQKRKERRRSEAKAAIELGNLVNGRGPVDNEDEEDEDAPIGAANMGPRMNMLNPPNPMMGGAMPGMNYSPQPQPQMPWGAWNGAPPTPMLTPQSTGMLSAQSFMIPPPPPNADPNYMVAHERAMMIAKQTYQMAVAQQAMAQAADEWERSSNYAGSTYGGPASSYHGGMGMGMGGWSNGGGMFPAGPRSAYAASDAGSEMGGGWGSRSVFGESFGPPRSSAMPGQGFYPPRTESMGQMAAPQRGPRPRTKSSPHDQPKPSPGNMKKAPPPSSWTARHHTALREGP</sequence>
<feature type="compositionally biased region" description="Pro residues" evidence="1">
    <location>
        <begin position="221"/>
        <end position="239"/>
    </location>
</feature>
<feature type="compositionally biased region" description="Basic and acidic residues" evidence="1">
    <location>
        <begin position="780"/>
        <end position="790"/>
    </location>
</feature>
<proteinExistence type="predicted"/>
<feature type="compositionally biased region" description="Polar residues" evidence="1">
    <location>
        <begin position="414"/>
        <end position="424"/>
    </location>
</feature>
<keyword evidence="3" id="KW-1185">Reference proteome</keyword>
<feature type="compositionally biased region" description="Polar residues" evidence="1">
    <location>
        <begin position="36"/>
        <end position="48"/>
    </location>
</feature>
<feature type="compositionally biased region" description="Acidic residues" evidence="1">
    <location>
        <begin position="879"/>
        <end position="888"/>
    </location>
</feature>
<feature type="compositionally biased region" description="Basic and acidic residues" evidence="1">
    <location>
        <begin position="821"/>
        <end position="864"/>
    </location>
</feature>
<dbReference type="Proteomes" id="UP000305948">
    <property type="component" value="Unassembled WGS sequence"/>
</dbReference>
<dbReference type="STRING" id="5364.A0A5C3NGG4"/>
<accession>A0A5C3NGG4</accession>
<feature type="region of interest" description="Disordered" evidence="1">
    <location>
        <begin position="116"/>
        <end position="549"/>
    </location>
</feature>
<feature type="compositionally biased region" description="Low complexity" evidence="1">
    <location>
        <begin position="92"/>
        <end position="101"/>
    </location>
</feature>
<feature type="compositionally biased region" description="Basic and acidic residues" evidence="1">
    <location>
        <begin position="140"/>
        <end position="156"/>
    </location>
</feature>
<feature type="region of interest" description="Disordered" evidence="1">
    <location>
        <begin position="615"/>
        <end position="899"/>
    </location>
</feature>
<evidence type="ECO:0000313" key="3">
    <source>
        <dbReference type="Proteomes" id="UP000305948"/>
    </source>
</evidence>
<feature type="region of interest" description="Disordered" evidence="1">
    <location>
        <begin position="1057"/>
        <end position="1135"/>
    </location>
</feature>
<evidence type="ECO:0000313" key="2">
    <source>
        <dbReference type="EMBL" id="TFK56430.1"/>
    </source>
</evidence>
<evidence type="ECO:0000256" key="1">
    <source>
        <dbReference type="SAM" id="MobiDB-lite"/>
    </source>
</evidence>
<gene>
    <name evidence="2" type="ORF">OE88DRAFT_1640383</name>
</gene>
<feature type="region of interest" description="Disordered" evidence="1">
    <location>
        <begin position="1"/>
        <end position="102"/>
    </location>
</feature>
<feature type="compositionally biased region" description="Low complexity" evidence="1">
    <location>
        <begin position="301"/>
        <end position="313"/>
    </location>
</feature>
<feature type="compositionally biased region" description="Polar residues" evidence="1">
    <location>
        <begin position="285"/>
        <end position="294"/>
    </location>
</feature>
<dbReference type="OrthoDB" id="2687738at2759"/>
<feature type="compositionally biased region" description="Polar residues" evidence="1">
    <location>
        <begin position="243"/>
        <end position="252"/>
    </location>
</feature>
<feature type="compositionally biased region" description="Polar residues" evidence="1">
    <location>
        <begin position="442"/>
        <end position="458"/>
    </location>
</feature>
<dbReference type="AlphaFoldDB" id="A0A5C3NGG4"/>
<feature type="compositionally biased region" description="Acidic residues" evidence="1">
    <location>
        <begin position="329"/>
        <end position="343"/>
    </location>
</feature>
<feature type="compositionally biased region" description="Basic residues" evidence="1">
    <location>
        <begin position="65"/>
        <end position="74"/>
    </location>
</feature>
<protein>
    <submittedName>
        <fullName evidence="2">Uncharacterized protein</fullName>
    </submittedName>
</protein>
<feature type="compositionally biased region" description="Polar residues" evidence="1">
    <location>
        <begin position="369"/>
        <end position="383"/>
    </location>
</feature>
<dbReference type="EMBL" id="ML213503">
    <property type="protein sequence ID" value="TFK56430.1"/>
    <property type="molecule type" value="Genomic_DNA"/>
</dbReference>